<evidence type="ECO:0000256" key="5">
    <source>
        <dbReference type="ARBA" id="ARBA00012827"/>
    </source>
</evidence>
<keyword evidence="8" id="KW-0808">Transferase</keyword>
<keyword evidence="14" id="KW-1185">Reference proteome</keyword>
<sequence length="218" mass="22911">MFTGIVESTGVIREATIHGSACRLQIFAPDMHLEQSGIGDSIAVDGVCLTVTDLTADYFYADVSDETLRCTTLGQLRAGSKVNLEKAVTPSTPLGGHLVTGHVDGVGQILSRSPAGGSERWRCRVPEGLEKYIAAKGSIAIAGVSLTINCVEGCDFELNLIPHTLAATNLGDLSSGDPVNIEVDLIARYVERLLSCQAASGSSGLTMDDLRRTGFGDV</sequence>
<dbReference type="PANTHER" id="PTHR21098">
    <property type="entry name" value="RIBOFLAVIN SYNTHASE ALPHA CHAIN"/>
    <property type="match status" value="1"/>
</dbReference>
<name>A0A0X8X677_HALHR</name>
<dbReference type="Pfam" id="PF00677">
    <property type="entry name" value="Lum_binding"/>
    <property type="match status" value="2"/>
</dbReference>
<dbReference type="Gene3D" id="2.40.30.20">
    <property type="match status" value="2"/>
</dbReference>
<organism evidence="13 14">
    <name type="scientific">Halorhodospira halochloris</name>
    <name type="common">Ectothiorhodospira halochloris</name>
    <dbReference type="NCBI Taxonomy" id="1052"/>
    <lineage>
        <taxon>Bacteria</taxon>
        <taxon>Pseudomonadati</taxon>
        <taxon>Pseudomonadota</taxon>
        <taxon>Gammaproteobacteria</taxon>
        <taxon>Chromatiales</taxon>
        <taxon>Ectothiorhodospiraceae</taxon>
        <taxon>Halorhodospira</taxon>
    </lineage>
</organism>
<dbReference type="FunFam" id="2.40.30.20:FF:000004">
    <property type="entry name" value="Riboflavin synthase, alpha subunit"/>
    <property type="match status" value="1"/>
</dbReference>
<evidence type="ECO:0000256" key="11">
    <source>
        <dbReference type="PROSITE-ProRule" id="PRU00524"/>
    </source>
</evidence>
<evidence type="ECO:0000256" key="9">
    <source>
        <dbReference type="ARBA" id="ARBA00022737"/>
    </source>
</evidence>
<feature type="repeat" description="Lumazine-binding" evidence="11">
    <location>
        <begin position="1"/>
        <end position="97"/>
    </location>
</feature>
<dbReference type="KEGG" id="hhk:HH1059_22640"/>
<dbReference type="RefSeq" id="WP_096406049.1">
    <property type="nucleotide sequence ID" value="NZ_AP017372.2"/>
</dbReference>
<evidence type="ECO:0000256" key="3">
    <source>
        <dbReference type="ARBA" id="ARBA00004887"/>
    </source>
</evidence>
<dbReference type="NCBIfam" id="NF006767">
    <property type="entry name" value="PRK09289.1"/>
    <property type="match status" value="1"/>
</dbReference>
<evidence type="ECO:0000256" key="8">
    <source>
        <dbReference type="ARBA" id="ARBA00022679"/>
    </source>
</evidence>
<keyword evidence="7" id="KW-0686">Riboflavin biosynthesis</keyword>
<feature type="domain" description="Lumazine-binding" evidence="12">
    <location>
        <begin position="1"/>
        <end position="97"/>
    </location>
</feature>
<dbReference type="SUPFAM" id="SSF63380">
    <property type="entry name" value="Riboflavin synthase domain-like"/>
    <property type="match status" value="2"/>
</dbReference>
<dbReference type="InterPro" id="IPR023366">
    <property type="entry name" value="ATP_synth_asu-like_sf"/>
</dbReference>
<evidence type="ECO:0000259" key="12">
    <source>
        <dbReference type="PROSITE" id="PS51177"/>
    </source>
</evidence>
<protein>
    <recommendedName>
        <fullName evidence="6 10">Riboflavin synthase</fullName>
        <ecNumber evidence="5 10">2.5.1.9</ecNumber>
    </recommendedName>
</protein>
<comment type="subunit">
    <text evidence="4">Homotrimer.</text>
</comment>
<dbReference type="CDD" id="cd00402">
    <property type="entry name" value="Riboflavin_synthase_like"/>
    <property type="match status" value="1"/>
</dbReference>
<dbReference type="InterPro" id="IPR026017">
    <property type="entry name" value="Lumazine-bd_dom"/>
</dbReference>
<evidence type="ECO:0000256" key="7">
    <source>
        <dbReference type="ARBA" id="ARBA00022619"/>
    </source>
</evidence>
<gene>
    <name evidence="13" type="primary">ribE</name>
    <name evidence="13" type="ORF">HH1059_22640</name>
</gene>
<dbReference type="FunFam" id="2.40.30.20:FF:000003">
    <property type="entry name" value="Riboflavin synthase, alpha subunit"/>
    <property type="match status" value="1"/>
</dbReference>
<proteinExistence type="predicted"/>
<accession>A0A0X8X677</accession>
<dbReference type="PROSITE" id="PS51177">
    <property type="entry name" value="LUMAZINE_BIND"/>
    <property type="match status" value="2"/>
</dbReference>
<comment type="function">
    <text evidence="2">Catalyzes the dismutation of two molecules of 6,7-dimethyl-8-ribityllumazine, resulting in the formation of riboflavin and 5-amino-6-(D-ribitylamino)uracil.</text>
</comment>
<dbReference type="InterPro" id="IPR001783">
    <property type="entry name" value="Lumazine-bd"/>
</dbReference>
<evidence type="ECO:0000313" key="14">
    <source>
        <dbReference type="Proteomes" id="UP000218890"/>
    </source>
</evidence>
<dbReference type="PIRSF" id="PIRSF000498">
    <property type="entry name" value="Riboflavin_syn_A"/>
    <property type="match status" value="1"/>
</dbReference>
<evidence type="ECO:0000256" key="4">
    <source>
        <dbReference type="ARBA" id="ARBA00011233"/>
    </source>
</evidence>
<dbReference type="GO" id="GO:0004746">
    <property type="term" value="F:riboflavin synthase activity"/>
    <property type="evidence" value="ECO:0007669"/>
    <property type="project" value="UniProtKB-UniRule"/>
</dbReference>
<evidence type="ECO:0000256" key="2">
    <source>
        <dbReference type="ARBA" id="ARBA00002803"/>
    </source>
</evidence>
<reference evidence="13" key="1">
    <citation type="submission" date="2016-02" db="EMBL/GenBank/DDBJ databases">
        <title>Halorhodospira halochloris DSM-1059 complete genome, version 2.</title>
        <authorList>
            <person name="Tsukatani Y."/>
        </authorList>
    </citation>
    <scope>NUCLEOTIDE SEQUENCE</scope>
    <source>
        <strain evidence="13">DSM 1059</strain>
    </source>
</reference>
<dbReference type="AlphaFoldDB" id="A0A0X8X677"/>
<dbReference type="OrthoDB" id="9788537at2"/>
<feature type="repeat" description="Lumazine-binding" evidence="11">
    <location>
        <begin position="98"/>
        <end position="194"/>
    </location>
</feature>
<dbReference type="GO" id="GO:0009231">
    <property type="term" value="P:riboflavin biosynthetic process"/>
    <property type="evidence" value="ECO:0007669"/>
    <property type="project" value="UniProtKB-KW"/>
</dbReference>
<keyword evidence="9" id="KW-0677">Repeat</keyword>
<dbReference type="NCBIfam" id="NF009566">
    <property type="entry name" value="PRK13020.1"/>
    <property type="match status" value="1"/>
</dbReference>
<dbReference type="PANTHER" id="PTHR21098:SF12">
    <property type="entry name" value="RIBOFLAVIN SYNTHASE"/>
    <property type="match status" value="1"/>
</dbReference>
<comment type="catalytic activity">
    <reaction evidence="1">
        <text>2 6,7-dimethyl-8-(1-D-ribityl)lumazine + H(+) = 5-amino-6-(D-ribitylamino)uracil + riboflavin</text>
        <dbReference type="Rhea" id="RHEA:20772"/>
        <dbReference type="ChEBI" id="CHEBI:15378"/>
        <dbReference type="ChEBI" id="CHEBI:15934"/>
        <dbReference type="ChEBI" id="CHEBI:57986"/>
        <dbReference type="ChEBI" id="CHEBI:58201"/>
        <dbReference type="EC" id="2.5.1.9"/>
    </reaction>
</comment>
<comment type="pathway">
    <text evidence="3">Cofactor biosynthesis; riboflavin biosynthesis; riboflavin from 2-hydroxy-3-oxobutyl phosphate and 5-amino-6-(D-ribitylamino)uracil: step 2/2.</text>
</comment>
<evidence type="ECO:0000256" key="1">
    <source>
        <dbReference type="ARBA" id="ARBA00000968"/>
    </source>
</evidence>
<dbReference type="Proteomes" id="UP000218890">
    <property type="component" value="Chromosome"/>
</dbReference>
<dbReference type="NCBIfam" id="TIGR00187">
    <property type="entry name" value="ribE"/>
    <property type="match status" value="1"/>
</dbReference>
<dbReference type="EC" id="2.5.1.9" evidence="5 10"/>
<feature type="domain" description="Lumazine-binding" evidence="12">
    <location>
        <begin position="98"/>
        <end position="194"/>
    </location>
</feature>
<dbReference type="InterPro" id="IPR017938">
    <property type="entry name" value="Riboflavin_synthase-like_b-brl"/>
</dbReference>
<dbReference type="EMBL" id="AP017372">
    <property type="protein sequence ID" value="BAU56331.1"/>
    <property type="molecule type" value="Genomic_DNA"/>
</dbReference>
<evidence type="ECO:0000256" key="10">
    <source>
        <dbReference type="NCBIfam" id="TIGR00187"/>
    </source>
</evidence>
<evidence type="ECO:0000256" key="6">
    <source>
        <dbReference type="ARBA" id="ARBA00013950"/>
    </source>
</evidence>
<evidence type="ECO:0000313" key="13">
    <source>
        <dbReference type="EMBL" id="BAU56331.1"/>
    </source>
</evidence>